<dbReference type="EMBL" id="BNEE01000006">
    <property type="protein sequence ID" value="GHI89068.1"/>
    <property type="molecule type" value="Genomic_DNA"/>
</dbReference>
<name>A0A919H1T4_9ACTN</name>
<reference evidence="3" key="1">
    <citation type="submission" date="2020-09" db="EMBL/GenBank/DDBJ databases">
        <title>Whole genome shotgun sequence of Streptomyces xanthophaeus NBRC 12829.</title>
        <authorList>
            <person name="Komaki H."/>
            <person name="Tamura T."/>
        </authorList>
    </citation>
    <scope>NUCLEOTIDE SEQUENCE</scope>
    <source>
        <strain evidence="3">NBRC 12829</strain>
    </source>
</reference>
<accession>A0A919H1T4</accession>
<evidence type="ECO:0008006" key="5">
    <source>
        <dbReference type="Google" id="ProtNLM"/>
    </source>
</evidence>
<keyword evidence="2" id="KW-1133">Transmembrane helix</keyword>
<evidence type="ECO:0000313" key="3">
    <source>
        <dbReference type="EMBL" id="GHI89068.1"/>
    </source>
</evidence>
<dbReference type="AlphaFoldDB" id="A0A919H1T4"/>
<dbReference type="OrthoDB" id="3387554at2"/>
<comment type="caution">
    <text evidence="3">The sequence shown here is derived from an EMBL/GenBank/DDBJ whole genome shotgun (WGS) entry which is preliminary data.</text>
</comment>
<evidence type="ECO:0000256" key="2">
    <source>
        <dbReference type="SAM" id="Phobius"/>
    </source>
</evidence>
<dbReference type="RefSeq" id="WP_051902520.1">
    <property type="nucleotide sequence ID" value="NZ_BNEE01000006.1"/>
</dbReference>
<keyword evidence="4" id="KW-1185">Reference proteome</keyword>
<gene>
    <name evidence="3" type="ORF">Sxan_64320</name>
</gene>
<sequence>MNAARSDHSADADRADVRSRLPGLCDAELPFQGELRIREHLLNEARAQARTPGARTPASRWSGARTRTRRPLALALAAGAATCALALTVALLTDGGSGAKAPAARSEPAAVHLLDRVALAAQAEPDPAVRDGQFLYTRTTGHSTSLSETANGAMEAARTDESAERWVSVDGSAGTLTRTARGSATVPGAGAGAGKPGLGNPTYRFLASLPTDPARLLELIRAEARRGHGAGSGSTTGPDQQAFVMIGDLLRTAEAPPGVSAALYRAAARIPGVVLVPEATDAAGRTGVAVARVHDAERTEWIFDRDSLRLLGERTVLLEDSAWGTAGTPVTSVAVVGRGVVDRAGRTP</sequence>
<feature type="region of interest" description="Disordered" evidence="1">
    <location>
        <begin position="47"/>
        <end position="66"/>
    </location>
</feature>
<feature type="transmembrane region" description="Helical" evidence="2">
    <location>
        <begin position="72"/>
        <end position="92"/>
    </location>
</feature>
<organism evidence="3 4">
    <name type="scientific">Streptomyces xanthophaeus</name>
    <dbReference type="NCBI Taxonomy" id="67385"/>
    <lineage>
        <taxon>Bacteria</taxon>
        <taxon>Bacillati</taxon>
        <taxon>Actinomycetota</taxon>
        <taxon>Actinomycetes</taxon>
        <taxon>Kitasatosporales</taxon>
        <taxon>Streptomycetaceae</taxon>
        <taxon>Streptomyces</taxon>
    </lineage>
</organism>
<dbReference type="InterPro" id="IPR047789">
    <property type="entry name" value="CU044_5270-like"/>
</dbReference>
<protein>
    <recommendedName>
        <fullName evidence="5">CU044_5270 family protein</fullName>
    </recommendedName>
</protein>
<keyword evidence="2" id="KW-0812">Transmembrane</keyword>
<proteinExistence type="predicted"/>
<dbReference type="Proteomes" id="UP000600026">
    <property type="component" value="Unassembled WGS sequence"/>
</dbReference>
<evidence type="ECO:0000313" key="4">
    <source>
        <dbReference type="Proteomes" id="UP000600026"/>
    </source>
</evidence>
<dbReference type="NCBIfam" id="NF038083">
    <property type="entry name" value="CU044_5270_fam"/>
    <property type="match status" value="1"/>
</dbReference>
<keyword evidence="2" id="KW-0472">Membrane</keyword>
<evidence type="ECO:0000256" key="1">
    <source>
        <dbReference type="SAM" id="MobiDB-lite"/>
    </source>
</evidence>